<accession>A0A848L433</accession>
<gene>
    <name evidence="2" type="ORF">HH308_14310</name>
</gene>
<sequence>MIRPPYGARVAAGLLVTALEETRKLPTYAVTFPMTAVSQALQAGMRLQQNVAELAIKGDAVFDSLFNQAEEQPSWAVFDEDEQIESAPAVVTIPRSVTAAPRDSAPEDASPAPSGRFALYSSTPDDVVSSTTAPTATSTTDAAPSEGIIADLDYDSMTLAQLRAKIRGIDLDDLRILAEHEKANRARTPFLTMLENRITAKSDK</sequence>
<organism evidence="2 3">
    <name type="scientific">Gordonia asplenii</name>
    <dbReference type="NCBI Taxonomy" id="2725283"/>
    <lineage>
        <taxon>Bacteria</taxon>
        <taxon>Bacillati</taxon>
        <taxon>Actinomycetota</taxon>
        <taxon>Actinomycetes</taxon>
        <taxon>Mycobacteriales</taxon>
        <taxon>Gordoniaceae</taxon>
        <taxon>Gordonia</taxon>
    </lineage>
</organism>
<evidence type="ECO:0000313" key="3">
    <source>
        <dbReference type="Proteomes" id="UP000550729"/>
    </source>
</evidence>
<comment type="caution">
    <text evidence="2">The sequence shown here is derived from an EMBL/GenBank/DDBJ whole genome shotgun (WGS) entry which is preliminary data.</text>
</comment>
<dbReference type="EMBL" id="JABBNB010000013">
    <property type="protein sequence ID" value="NMO02388.1"/>
    <property type="molecule type" value="Genomic_DNA"/>
</dbReference>
<keyword evidence="3" id="KW-1185">Reference proteome</keyword>
<evidence type="ECO:0000313" key="2">
    <source>
        <dbReference type="EMBL" id="NMO02388.1"/>
    </source>
</evidence>
<dbReference type="InterPro" id="IPR047728">
    <property type="entry name" value="LipDrop-assoc"/>
</dbReference>
<feature type="compositionally biased region" description="Low complexity" evidence="1">
    <location>
        <begin position="121"/>
        <end position="142"/>
    </location>
</feature>
<protein>
    <submittedName>
        <fullName evidence="2">Lipid droplet-associated protein</fullName>
    </submittedName>
</protein>
<dbReference type="RefSeq" id="WP_170194888.1">
    <property type="nucleotide sequence ID" value="NZ_JABBNB010000013.1"/>
</dbReference>
<evidence type="ECO:0000256" key="1">
    <source>
        <dbReference type="SAM" id="MobiDB-lite"/>
    </source>
</evidence>
<dbReference type="Proteomes" id="UP000550729">
    <property type="component" value="Unassembled WGS sequence"/>
</dbReference>
<name>A0A848L433_9ACTN</name>
<reference evidence="2 3" key="1">
    <citation type="submission" date="2020-04" db="EMBL/GenBank/DDBJ databases">
        <title>Gordonia sp. nov. TBRC 11910.</title>
        <authorList>
            <person name="Suriyachadkun C."/>
        </authorList>
    </citation>
    <scope>NUCLEOTIDE SEQUENCE [LARGE SCALE GENOMIC DNA]</scope>
    <source>
        <strain evidence="2 3">TBRC 11910</strain>
    </source>
</reference>
<dbReference type="AlphaFoldDB" id="A0A848L433"/>
<feature type="region of interest" description="Disordered" evidence="1">
    <location>
        <begin position="97"/>
        <end position="142"/>
    </location>
</feature>
<proteinExistence type="predicted"/>
<dbReference type="NCBIfam" id="NF033649">
    <property type="entry name" value="LipDrop_Rv1109c"/>
    <property type="match status" value="1"/>
</dbReference>